<proteinExistence type="predicted"/>
<protein>
    <recommendedName>
        <fullName evidence="5">Lipoprotein</fullName>
    </recommendedName>
</protein>
<keyword evidence="2" id="KW-0732">Signal</keyword>
<sequence>MPSFRAFYAIFAVTSLAACGGTESNDPPKNEEKDLAAYTPLHRSTSNTANLTCDGAEPTTGPGAASGEELMERLDGIWLRCSSKDSPFDGAAGVEIDMEGRAFSLKRNAAGKLERVTGFANESFFAPQLNGDRWWAYQSRGDGGTYPRSISFSASRNTWKSEFPYGQDMFVRSTEAVEAPPTGKPGARLGEAGCSLPEAGVFPPRPTVEQFKERLQGRWIACGARFHDDAVGFEFAGMDWFALEKDASGALVRSTRADRHGTMHYEINTSPTMYTSEGRMNPTPIAVSTAPVKLQISNYGKGPYVYSALP</sequence>
<evidence type="ECO:0000313" key="3">
    <source>
        <dbReference type="EMBL" id="WXA90404.1"/>
    </source>
</evidence>
<feature type="chain" id="PRO_5046488931" description="Lipoprotein" evidence="2">
    <location>
        <begin position="18"/>
        <end position="310"/>
    </location>
</feature>
<dbReference type="Proteomes" id="UP001379533">
    <property type="component" value="Chromosome"/>
</dbReference>
<name>A0ABZ2JVC2_9BACT</name>
<feature type="signal peptide" evidence="2">
    <location>
        <begin position="1"/>
        <end position="17"/>
    </location>
</feature>
<organism evidence="3 4">
    <name type="scientific">Pendulispora brunnea</name>
    <dbReference type="NCBI Taxonomy" id="2905690"/>
    <lineage>
        <taxon>Bacteria</taxon>
        <taxon>Pseudomonadati</taxon>
        <taxon>Myxococcota</taxon>
        <taxon>Myxococcia</taxon>
        <taxon>Myxococcales</taxon>
        <taxon>Sorangiineae</taxon>
        <taxon>Pendulisporaceae</taxon>
        <taxon>Pendulispora</taxon>
    </lineage>
</organism>
<evidence type="ECO:0000313" key="4">
    <source>
        <dbReference type="Proteomes" id="UP001379533"/>
    </source>
</evidence>
<reference evidence="3 4" key="1">
    <citation type="submission" date="2021-12" db="EMBL/GenBank/DDBJ databases">
        <title>Discovery of the Pendulisporaceae a myxobacterial family with distinct sporulation behavior and unique specialized metabolism.</title>
        <authorList>
            <person name="Garcia R."/>
            <person name="Popoff A."/>
            <person name="Bader C.D."/>
            <person name="Loehr J."/>
            <person name="Walesch S."/>
            <person name="Walt C."/>
            <person name="Boldt J."/>
            <person name="Bunk B."/>
            <person name="Haeckl F.J.F.P.J."/>
            <person name="Gunesch A.P."/>
            <person name="Birkelbach J."/>
            <person name="Nuebel U."/>
            <person name="Pietschmann T."/>
            <person name="Bach T."/>
            <person name="Mueller R."/>
        </authorList>
    </citation>
    <scope>NUCLEOTIDE SEQUENCE [LARGE SCALE GENOMIC DNA]</scope>
    <source>
        <strain evidence="3 4">MSr12523</strain>
    </source>
</reference>
<gene>
    <name evidence="3" type="ORF">LZC95_28565</name>
</gene>
<evidence type="ECO:0000256" key="1">
    <source>
        <dbReference type="SAM" id="MobiDB-lite"/>
    </source>
</evidence>
<evidence type="ECO:0008006" key="5">
    <source>
        <dbReference type="Google" id="ProtNLM"/>
    </source>
</evidence>
<dbReference type="EMBL" id="CP089982">
    <property type="protein sequence ID" value="WXA90404.1"/>
    <property type="molecule type" value="Genomic_DNA"/>
</dbReference>
<dbReference type="PROSITE" id="PS51257">
    <property type="entry name" value="PROKAR_LIPOPROTEIN"/>
    <property type="match status" value="1"/>
</dbReference>
<keyword evidence="4" id="KW-1185">Reference proteome</keyword>
<dbReference type="RefSeq" id="WP_394841016.1">
    <property type="nucleotide sequence ID" value="NZ_CP089982.1"/>
</dbReference>
<evidence type="ECO:0000256" key="2">
    <source>
        <dbReference type="SAM" id="SignalP"/>
    </source>
</evidence>
<feature type="region of interest" description="Disordered" evidence="1">
    <location>
        <begin position="46"/>
        <end position="66"/>
    </location>
</feature>
<accession>A0ABZ2JVC2</accession>